<keyword evidence="3" id="KW-1185">Reference proteome</keyword>
<evidence type="ECO:0000313" key="2">
    <source>
        <dbReference type="EMBL" id="CAH2000448.1"/>
    </source>
</evidence>
<proteinExistence type="predicted"/>
<evidence type="ECO:0000313" key="3">
    <source>
        <dbReference type="Proteomes" id="UP001152888"/>
    </source>
</evidence>
<dbReference type="OrthoDB" id="406981at2759"/>
<dbReference type="AlphaFoldDB" id="A0A9P0LNZ7"/>
<reference evidence="2" key="1">
    <citation type="submission" date="2022-03" db="EMBL/GenBank/DDBJ databases">
        <authorList>
            <person name="Sayadi A."/>
        </authorList>
    </citation>
    <scope>NUCLEOTIDE SEQUENCE</scope>
</reference>
<accession>A0A9P0LNZ7</accession>
<organism evidence="2 3">
    <name type="scientific">Acanthoscelides obtectus</name>
    <name type="common">Bean weevil</name>
    <name type="synonym">Bruchus obtectus</name>
    <dbReference type="NCBI Taxonomy" id="200917"/>
    <lineage>
        <taxon>Eukaryota</taxon>
        <taxon>Metazoa</taxon>
        <taxon>Ecdysozoa</taxon>
        <taxon>Arthropoda</taxon>
        <taxon>Hexapoda</taxon>
        <taxon>Insecta</taxon>
        <taxon>Pterygota</taxon>
        <taxon>Neoptera</taxon>
        <taxon>Endopterygota</taxon>
        <taxon>Coleoptera</taxon>
        <taxon>Polyphaga</taxon>
        <taxon>Cucujiformia</taxon>
        <taxon>Chrysomeloidea</taxon>
        <taxon>Chrysomelidae</taxon>
        <taxon>Bruchinae</taxon>
        <taxon>Bruchini</taxon>
        <taxon>Acanthoscelides</taxon>
    </lineage>
</organism>
<comment type="caution">
    <text evidence="2">The sequence shown here is derived from an EMBL/GenBank/DDBJ whole genome shotgun (WGS) entry which is preliminary data.</text>
</comment>
<sequence>MISDAGLCKTVFKTSSTAGKINFSPIVCGFPDFAISNEILKTSNPWLTSASQNIRRSLNIYSKRPSISVSPFHSNKTTQQSQVPPSRL</sequence>
<evidence type="ECO:0000256" key="1">
    <source>
        <dbReference type="SAM" id="MobiDB-lite"/>
    </source>
</evidence>
<dbReference type="EMBL" id="CAKOFQ010007408">
    <property type="protein sequence ID" value="CAH2000448.1"/>
    <property type="molecule type" value="Genomic_DNA"/>
</dbReference>
<gene>
    <name evidence="2" type="ORF">ACAOBT_LOCUS25570</name>
</gene>
<protein>
    <submittedName>
        <fullName evidence="2">Uncharacterized protein</fullName>
    </submittedName>
</protein>
<dbReference type="Proteomes" id="UP001152888">
    <property type="component" value="Unassembled WGS sequence"/>
</dbReference>
<name>A0A9P0LNZ7_ACAOB</name>
<feature type="region of interest" description="Disordered" evidence="1">
    <location>
        <begin position="68"/>
        <end position="88"/>
    </location>
</feature>